<organism evidence="1 2">
    <name type="scientific">Photorhabdus bodei</name>
    <dbReference type="NCBI Taxonomy" id="2029681"/>
    <lineage>
        <taxon>Bacteria</taxon>
        <taxon>Pseudomonadati</taxon>
        <taxon>Pseudomonadota</taxon>
        <taxon>Gammaproteobacteria</taxon>
        <taxon>Enterobacterales</taxon>
        <taxon>Morganellaceae</taxon>
        <taxon>Photorhabdus</taxon>
    </lineage>
</organism>
<dbReference type="AlphaFoldDB" id="A0A329X906"/>
<gene>
    <name evidence="1" type="ORF">CKY02_07530</name>
</gene>
<sequence length="141" mass="15899">MHIKKHAYKRYGVNLNPRKDLKPLLAVAKKSRQYAWLKKYDSIALQQAVINLHTAFDNFFNPKLKARFPAFKSKHVYGGEQSQLRSNYGLTGKINLMESCYSKANIPVIFQVASLLAALAHPGHIVIYAPGDSLPCRRDAS</sequence>
<evidence type="ECO:0000313" key="1">
    <source>
        <dbReference type="EMBL" id="RAX13337.1"/>
    </source>
</evidence>
<reference evidence="1 2" key="1">
    <citation type="journal article" date="2018" name="Int. J. Syst. Evol. Microbiol.">
        <title>Whole-genome-based revisit of Photorhabdus phylogeny: proposal for the elevation of most Photorhabdus subspecies to the species level and description of one novel species Photorhabdus bodei sp. nov., and one novel subspecies Photorhabdus laumondii subsp. clarkei subsp. nov.</title>
        <authorList>
            <person name="Machado R.A.R."/>
            <person name="Wuthrich D."/>
            <person name="Kuhnert P."/>
            <person name="Arce C.C.M."/>
            <person name="Thonen L."/>
            <person name="Ruiz C."/>
            <person name="Zhang X."/>
            <person name="Robert C.A.M."/>
            <person name="Karimi J."/>
            <person name="Kamali S."/>
            <person name="Ma J."/>
            <person name="Bruggmann R."/>
            <person name="Erb M."/>
        </authorList>
    </citation>
    <scope>NUCLEOTIDE SEQUENCE [LARGE SCALE GENOMIC DNA]</scope>
    <source>
        <strain evidence="1 2">LJ24-63</strain>
    </source>
</reference>
<protein>
    <recommendedName>
        <fullName evidence="3">Transposase</fullName>
    </recommendedName>
</protein>
<evidence type="ECO:0008006" key="3">
    <source>
        <dbReference type="Google" id="ProtNLM"/>
    </source>
</evidence>
<dbReference type="EMBL" id="NSCM01000007">
    <property type="protein sequence ID" value="RAX13337.1"/>
    <property type="molecule type" value="Genomic_DNA"/>
</dbReference>
<evidence type="ECO:0000313" key="2">
    <source>
        <dbReference type="Proteomes" id="UP000250919"/>
    </source>
</evidence>
<comment type="caution">
    <text evidence="1">The sequence shown here is derived from an EMBL/GenBank/DDBJ whole genome shotgun (WGS) entry which is preliminary data.</text>
</comment>
<proteinExistence type="predicted"/>
<accession>A0A329X906</accession>
<name>A0A329X906_9GAMM</name>
<dbReference type="Proteomes" id="UP000250919">
    <property type="component" value="Unassembled WGS sequence"/>
</dbReference>